<evidence type="ECO:0000256" key="4">
    <source>
        <dbReference type="ARBA" id="ARBA00022692"/>
    </source>
</evidence>
<keyword evidence="4 10" id="KW-0812">Transmembrane</keyword>
<dbReference type="Gene3D" id="2.170.130.10">
    <property type="entry name" value="TonB-dependent receptor, plug domain"/>
    <property type="match status" value="1"/>
</dbReference>
<name>A0ABT6YFK4_9BACT</name>
<dbReference type="EMBL" id="JASHIF010000028">
    <property type="protein sequence ID" value="MDI9862370.1"/>
    <property type="molecule type" value="Genomic_DNA"/>
</dbReference>
<keyword evidence="7 10" id="KW-0472">Membrane</keyword>
<keyword evidence="5 12" id="KW-0732">Signal</keyword>
<evidence type="ECO:0000256" key="9">
    <source>
        <dbReference type="ARBA" id="ARBA00023237"/>
    </source>
</evidence>
<keyword evidence="6 11" id="KW-0798">TonB box</keyword>
<evidence type="ECO:0000256" key="6">
    <source>
        <dbReference type="ARBA" id="ARBA00023077"/>
    </source>
</evidence>
<dbReference type="PANTHER" id="PTHR30069">
    <property type="entry name" value="TONB-DEPENDENT OUTER MEMBRANE RECEPTOR"/>
    <property type="match status" value="1"/>
</dbReference>
<dbReference type="InterPro" id="IPR037066">
    <property type="entry name" value="Plug_dom_sf"/>
</dbReference>
<evidence type="ECO:0000259" key="13">
    <source>
        <dbReference type="Pfam" id="PF00593"/>
    </source>
</evidence>
<evidence type="ECO:0000256" key="8">
    <source>
        <dbReference type="ARBA" id="ARBA00023170"/>
    </source>
</evidence>
<dbReference type="InterPro" id="IPR000531">
    <property type="entry name" value="Beta-barrel_TonB"/>
</dbReference>
<dbReference type="RefSeq" id="WP_283346636.1">
    <property type="nucleotide sequence ID" value="NZ_JASHIF010000028.1"/>
</dbReference>
<evidence type="ECO:0000256" key="11">
    <source>
        <dbReference type="RuleBase" id="RU003357"/>
    </source>
</evidence>
<evidence type="ECO:0000256" key="10">
    <source>
        <dbReference type="PROSITE-ProRule" id="PRU01360"/>
    </source>
</evidence>
<dbReference type="Gene3D" id="2.40.170.20">
    <property type="entry name" value="TonB-dependent receptor, beta-barrel domain"/>
    <property type="match status" value="1"/>
</dbReference>
<dbReference type="InterPro" id="IPR012910">
    <property type="entry name" value="Plug_dom"/>
</dbReference>
<comment type="similarity">
    <text evidence="10 11">Belongs to the TonB-dependent receptor family.</text>
</comment>
<evidence type="ECO:0000256" key="2">
    <source>
        <dbReference type="ARBA" id="ARBA00022448"/>
    </source>
</evidence>
<comment type="subcellular location">
    <subcellularLocation>
        <location evidence="1 10">Cell outer membrane</location>
        <topology evidence="1 10">Multi-pass membrane protein</topology>
    </subcellularLocation>
</comment>
<evidence type="ECO:0000313" key="15">
    <source>
        <dbReference type="EMBL" id="MDI9862370.1"/>
    </source>
</evidence>
<dbReference type="Proteomes" id="UP001236507">
    <property type="component" value="Unassembled WGS sequence"/>
</dbReference>
<dbReference type="InterPro" id="IPR036942">
    <property type="entry name" value="Beta-barrel_TonB_sf"/>
</dbReference>
<feature type="chain" id="PRO_5047138154" evidence="12">
    <location>
        <begin position="25"/>
        <end position="655"/>
    </location>
</feature>
<keyword evidence="8 15" id="KW-0675">Receptor</keyword>
<feature type="domain" description="TonB-dependent receptor plug" evidence="14">
    <location>
        <begin position="48"/>
        <end position="156"/>
    </location>
</feature>
<feature type="signal peptide" evidence="12">
    <location>
        <begin position="1"/>
        <end position="24"/>
    </location>
</feature>
<evidence type="ECO:0000256" key="3">
    <source>
        <dbReference type="ARBA" id="ARBA00022452"/>
    </source>
</evidence>
<evidence type="ECO:0000259" key="14">
    <source>
        <dbReference type="Pfam" id="PF07715"/>
    </source>
</evidence>
<dbReference type="InterPro" id="IPR039426">
    <property type="entry name" value="TonB-dep_rcpt-like"/>
</dbReference>
<keyword evidence="9 10" id="KW-0998">Cell outer membrane</keyword>
<keyword evidence="2 10" id="KW-0813">Transport</keyword>
<gene>
    <name evidence="15" type="ORF">QM524_24315</name>
</gene>
<proteinExistence type="inferred from homology"/>
<dbReference type="Pfam" id="PF00593">
    <property type="entry name" value="TonB_dep_Rec_b-barrel"/>
    <property type="match status" value="1"/>
</dbReference>
<evidence type="ECO:0000256" key="12">
    <source>
        <dbReference type="SAM" id="SignalP"/>
    </source>
</evidence>
<protein>
    <submittedName>
        <fullName evidence="15">TonB-dependent receptor</fullName>
    </submittedName>
</protein>
<feature type="domain" description="TonB-dependent receptor-like beta-barrel" evidence="13">
    <location>
        <begin position="271"/>
        <end position="628"/>
    </location>
</feature>
<accession>A0ABT6YFK4</accession>
<evidence type="ECO:0000256" key="5">
    <source>
        <dbReference type="ARBA" id="ARBA00022729"/>
    </source>
</evidence>
<dbReference type="PROSITE" id="PS52016">
    <property type="entry name" value="TONB_DEPENDENT_REC_3"/>
    <property type="match status" value="1"/>
</dbReference>
<evidence type="ECO:0000256" key="7">
    <source>
        <dbReference type="ARBA" id="ARBA00023136"/>
    </source>
</evidence>
<organism evidence="15 16">
    <name type="scientific">Flectobacillus roseus</name>
    <dbReference type="NCBI Taxonomy" id="502259"/>
    <lineage>
        <taxon>Bacteria</taxon>
        <taxon>Pseudomonadati</taxon>
        <taxon>Bacteroidota</taxon>
        <taxon>Cytophagia</taxon>
        <taxon>Cytophagales</taxon>
        <taxon>Flectobacillaceae</taxon>
        <taxon>Flectobacillus</taxon>
    </lineage>
</organism>
<dbReference type="CDD" id="cd01347">
    <property type="entry name" value="ligand_gated_channel"/>
    <property type="match status" value="1"/>
</dbReference>
<dbReference type="SUPFAM" id="SSF56935">
    <property type="entry name" value="Porins"/>
    <property type="match status" value="1"/>
</dbReference>
<sequence length="655" mass="72402">MFYSSKLFPSVVLLALCASVEGIAQNAEKSQVLDEVVVSTNKYPQKQSQSGKVVSVIDAATIQRSKGKTVGELLNQQVGLTVIGSQNTLGTNQDLYLRGAGAGYTLILVDGLPVYDPSGASTSFDINLIAIDQIERIEILKGGQSSLYGSDAVAGVINIITTKNSGKKLGLSGSLAGGSYDTYRASVNAGGQYKKTTYGLSWNGTKSNGISAAKQPETAKTPYDNDGFKQNNFQVKLGQQVSENLTLRADLMSNYYKTDLDAGAFKDEKDYTFENKNLLWSVGGDYQLKNGKLTVNFQQTNGQRVYIDDSAHVEAGAFAKYSYGYYRGVARFAEAYYAHTFSDKIKWVLGVENRWQNTDQTYLSISSYGPYESPAIKASTANTSLFSGYTSLNLQDFNGFGLELGGRYNNHSIYGNNFTYNVNPFYWVGARLKVLATYSSSYKAPSLYQLFSPYGNEALKPEVGKTGEIGAQLFSKNHQSYIRGVYFKRNIKDVIAYISINQDPWGRYVNLSQQKDHGFEVDAQWAIGKAQVKANYTFVDGEVTTQVAGKDTTYANLFRRPKHTVNVNVAYQILRNWSAQLALRSVSKASSGPYDDAKVVLGNYTTLDFYTEYQINSTIKLFFDLKNLTDKEFSDVPGYNSRRRNFMAGAVFSIH</sequence>
<dbReference type="Pfam" id="PF07715">
    <property type="entry name" value="Plug"/>
    <property type="match status" value="1"/>
</dbReference>
<keyword evidence="3 10" id="KW-1134">Transmembrane beta strand</keyword>
<dbReference type="PANTHER" id="PTHR30069:SF29">
    <property type="entry name" value="HEMOGLOBIN AND HEMOGLOBIN-HAPTOGLOBIN-BINDING PROTEIN 1-RELATED"/>
    <property type="match status" value="1"/>
</dbReference>
<keyword evidence="16" id="KW-1185">Reference proteome</keyword>
<reference evidence="15 16" key="1">
    <citation type="submission" date="2023-05" db="EMBL/GenBank/DDBJ databases">
        <title>Novel species of genus Flectobacillus isolated from stream in China.</title>
        <authorList>
            <person name="Lu H."/>
        </authorList>
    </citation>
    <scope>NUCLEOTIDE SEQUENCE [LARGE SCALE GENOMIC DNA]</scope>
    <source>
        <strain evidence="15 16">KCTC 42575</strain>
    </source>
</reference>
<evidence type="ECO:0000313" key="16">
    <source>
        <dbReference type="Proteomes" id="UP001236507"/>
    </source>
</evidence>
<comment type="caution">
    <text evidence="15">The sequence shown here is derived from an EMBL/GenBank/DDBJ whole genome shotgun (WGS) entry which is preliminary data.</text>
</comment>
<evidence type="ECO:0000256" key="1">
    <source>
        <dbReference type="ARBA" id="ARBA00004571"/>
    </source>
</evidence>